<evidence type="ECO:0000313" key="2">
    <source>
        <dbReference type="EMBL" id="MFD2205736.1"/>
    </source>
</evidence>
<gene>
    <name evidence="2" type="ORF">ACFSKO_08945</name>
</gene>
<keyword evidence="3" id="KW-1185">Reference proteome</keyword>
<dbReference type="RefSeq" id="WP_380250637.1">
    <property type="nucleotide sequence ID" value="NZ_JBHUII010000004.1"/>
</dbReference>
<accession>A0ABW5BJT9</accession>
<name>A0ABW5BJT9_9PROT</name>
<feature type="transmembrane region" description="Helical" evidence="1">
    <location>
        <begin position="38"/>
        <end position="56"/>
    </location>
</feature>
<dbReference type="Proteomes" id="UP001597294">
    <property type="component" value="Unassembled WGS sequence"/>
</dbReference>
<feature type="transmembrane region" description="Helical" evidence="1">
    <location>
        <begin position="183"/>
        <end position="202"/>
    </location>
</feature>
<comment type="caution">
    <text evidence="2">The sequence shown here is derived from an EMBL/GenBank/DDBJ whole genome shotgun (WGS) entry which is preliminary data.</text>
</comment>
<organism evidence="2 3">
    <name type="scientific">Kiloniella antarctica</name>
    <dbReference type="NCBI Taxonomy" id="1550907"/>
    <lineage>
        <taxon>Bacteria</taxon>
        <taxon>Pseudomonadati</taxon>
        <taxon>Pseudomonadota</taxon>
        <taxon>Alphaproteobacteria</taxon>
        <taxon>Rhodospirillales</taxon>
        <taxon>Kiloniellaceae</taxon>
        <taxon>Kiloniella</taxon>
    </lineage>
</organism>
<feature type="transmembrane region" description="Helical" evidence="1">
    <location>
        <begin position="7"/>
        <end position="26"/>
    </location>
</feature>
<feature type="transmembrane region" description="Helical" evidence="1">
    <location>
        <begin position="97"/>
        <end position="114"/>
    </location>
</feature>
<evidence type="ECO:0000256" key="1">
    <source>
        <dbReference type="SAM" id="Phobius"/>
    </source>
</evidence>
<keyword evidence="1" id="KW-0472">Membrane</keyword>
<reference evidence="3" key="1">
    <citation type="journal article" date="2019" name="Int. J. Syst. Evol. Microbiol.">
        <title>The Global Catalogue of Microorganisms (GCM) 10K type strain sequencing project: providing services to taxonomists for standard genome sequencing and annotation.</title>
        <authorList>
            <consortium name="The Broad Institute Genomics Platform"/>
            <consortium name="The Broad Institute Genome Sequencing Center for Infectious Disease"/>
            <person name="Wu L."/>
            <person name="Ma J."/>
        </authorList>
    </citation>
    <scope>NUCLEOTIDE SEQUENCE [LARGE SCALE GENOMIC DNA]</scope>
    <source>
        <strain evidence="3">CGMCC 4.7192</strain>
    </source>
</reference>
<keyword evidence="1" id="KW-1133">Transmembrane helix</keyword>
<proteinExistence type="predicted"/>
<dbReference type="EMBL" id="JBHUII010000004">
    <property type="protein sequence ID" value="MFD2205736.1"/>
    <property type="molecule type" value="Genomic_DNA"/>
</dbReference>
<evidence type="ECO:0000313" key="3">
    <source>
        <dbReference type="Proteomes" id="UP001597294"/>
    </source>
</evidence>
<keyword evidence="1" id="KW-0812">Transmembrane</keyword>
<protein>
    <submittedName>
        <fullName evidence="2">Uncharacterized protein</fullName>
    </submittedName>
</protein>
<sequence length="231" mass="26149">MSKSTKWSIFFGMCAVLLGGYAILLLPSEREVKSLGIFIFKLTPFLFAALAISLFDPEIFKRLRVTVPIAYICFAIFFFFYVPKMFFDVAFRDAGNLYYMTLLIVPCLILAFALMYRMGGGSTGMVLRIAIGLLILMLSGIEDLAFLTINPHEVGKYNPIPEVWSWASHMKVRIGHYPTKYEAFAFIGVHVVLALTVAFYHFRWLSPVGRYLGVYETSKPDPVEREAYAGS</sequence>
<feature type="transmembrane region" description="Helical" evidence="1">
    <location>
        <begin position="126"/>
        <end position="149"/>
    </location>
</feature>
<feature type="transmembrane region" description="Helical" evidence="1">
    <location>
        <begin position="63"/>
        <end position="82"/>
    </location>
</feature>